<dbReference type="EMBL" id="JANBUJ010002246">
    <property type="protein sequence ID" value="KAJ2764728.1"/>
    <property type="molecule type" value="Genomic_DNA"/>
</dbReference>
<gene>
    <name evidence="1" type="ORF">IWQ57_005055</name>
</gene>
<organism evidence="1 2">
    <name type="scientific">Coemansia nantahalensis</name>
    <dbReference type="NCBI Taxonomy" id="2789366"/>
    <lineage>
        <taxon>Eukaryota</taxon>
        <taxon>Fungi</taxon>
        <taxon>Fungi incertae sedis</taxon>
        <taxon>Zoopagomycota</taxon>
        <taxon>Kickxellomycotina</taxon>
        <taxon>Kickxellomycetes</taxon>
        <taxon>Kickxellales</taxon>
        <taxon>Kickxellaceae</taxon>
        <taxon>Coemansia</taxon>
    </lineage>
</organism>
<evidence type="ECO:0000313" key="1">
    <source>
        <dbReference type="EMBL" id="KAJ2764728.1"/>
    </source>
</evidence>
<proteinExistence type="predicted"/>
<reference evidence="1" key="1">
    <citation type="submission" date="2022-07" db="EMBL/GenBank/DDBJ databases">
        <title>Phylogenomic reconstructions and comparative analyses of Kickxellomycotina fungi.</title>
        <authorList>
            <person name="Reynolds N.K."/>
            <person name="Stajich J.E."/>
            <person name="Barry K."/>
            <person name="Grigoriev I.V."/>
            <person name="Crous P."/>
            <person name="Smith M.E."/>
        </authorList>
    </citation>
    <scope>NUCLEOTIDE SEQUENCE</scope>
    <source>
        <strain evidence="1">CBS 109366</strain>
    </source>
</reference>
<comment type="caution">
    <text evidence="1">The sequence shown here is derived from an EMBL/GenBank/DDBJ whole genome shotgun (WGS) entry which is preliminary data.</text>
</comment>
<evidence type="ECO:0000313" key="2">
    <source>
        <dbReference type="Proteomes" id="UP001140234"/>
    </source>
</evidence>
<name>A0ACC1JPU0_9FUNG</name>
<keyword evidence="2" id="KW-1185">Reference proteome</keyword>
<dbReference type="Proteomes" id="UP001140234">
    <property type="component" value="Unassembled WGS sequence"/>
</dbReference>
<feature type="non-terminal residue" evidence="1">
    <location>
        <position position="103"/>
    </location>
</feature>
<protein>
    <submittedName>
        <fullName evidence="1">Uncharacterized protein</fullName>
    </submittedName>
</protein>
<sequence>VHVAPGCRRLLRGGDAQGAQGGAAAGDSGGGGAVVLGVGVLCAAPVHRQRVRRRGPDQRDCAGAPPAARGGQERQCWGAPGGGGDGGERRDRLRDGQGARARR</sequence>
<feature type="non-terminal residue" evidence="1">
    <location>
        <position position="1"/>
    </location>
</feature>
<accession>A0ACC1JPU0</accession>